<sequence>MISRLLASYKGGAGIKAVPQLRVFGSAVSYAPVRFNSLFSPSPDPKNLGSKQEKKSKIDIDELLKSSIPELSFKDTMDNHFGLESNRQPTPREVAKGIREFGPNAGRIVEVYHQNVAKSFSANSRLNSTNKIRYLQKIQSRYIRPAKYRKQLRREWWRRHFSAGFKDMMAQVNDARRRGY</sequence>
<evidence type="ECO:0000256" key="1">
    <source>
        <dbReference type="ARBA" id="ARBA00006640"/>
    </source>
</evidence>
<keyword evidence="3" id="KW-0687">Ribonucleoprotein</keyword>
<dbReference type="InterPro" id="IPR052837">
    <property type="entry name" value="Mitoribosomal_bS21"/>
</dbReference>
<dbReference type="Proteomes" id="UP001497383">
    <property type="component" value="Chromosome 1"/>
</dbReference>
<evidence type="ECO:0000313" key="5">
    <source>
        <dbReference type="Proteomes" id="UP001497383"/>
    </source>
</evidence>
<name>A0ABP0ZFA2_9ASCO</name>
<reference evidence="4 5" key="1">
    <citation type="submission" date="2024-03" db="EMBL/GenBank/DDBJ databases">
        <authorList>
            <person name="Brejova B."/>
        </authorList>
    </citation>
    <scope>NUCLEOTIDE SEQUENCE [LARGE SCALE GENOMIC DNA]</scope>
    <source>
        <strain evidence="4 5">CBS 14171</strain>
    </source>
</reference>
<evidence type="ECO:0000256" key="2">
    <source>
        <dbReference type="ARBA" id="ARBA00022980"/>
    </source>
</evidence>
<comment type="similarity">
    <text evidence="1">Belongs to the bacterial ribosomal protein bS21 family.</text>
</comment>
<keyword evidence="2" id="KW-0689">Ribosomal protein</keyword>
<proteinExistence type="inferred from homology"/>
<protein>
    <submittedName>
        <fullName evidence="4">Uncharacterized protein</fullName>
    </submittedName>
</protein>
<accession>A0ABP0ZFA2</accession>
<dbReference type="GeneID" id="92206269"/>
<dbReference type="InterPro" id="IPR001911">
    <property type="entry name" value="Ribosomal_bS21"/>
</dbReference>
<keyword evidence="5" id="KW-1185">Reference proteome</keyword>
<evidence type="ECO:0000313" key="4">
    <source>
        <dbReference type="EMBL" id="CAK9436515.1"/>
    </source>
</evidence>
<dbReference type="RefSeq" id="XP_066828011.1">
    <property type="nucleotide sequence ID" value="XM_066970921.1"/>
</dbReference>
<gene>
    <name evidence="4" type="ORF">LODBEIA_P10730</name>
</gene>
<dbReference type="PANTHER" id="PTHR41237:SF1">
    <property type="entry name" value="SMALL RIBOSOMAL SUBUNIT PROTEIN BS21M"/>
    <property type="match status" value="1"/>
</dbReference>
<dbReference type="PANTHER" id="PTHR41237">
    <property type="entry name" value="37S RIBOSOMAL PROTEIN MRP21, MITOCHONDRIAL"/>
    <property type="match status" value="1"/>
</dbReference>
<evidence type="ECO:0000256" key="3">
    <source>
        <dbReference type="ARBA" id="ARBA00023274"/>
    </source>
</evidence>
<dbReference type="EMBL" id="OZ022405">
    <property type="protein sequence ID" value="CAK9436515.1"/>
    <property type="molecule type" value="Genomic_DNA"/>
</dbReference>
<organism evidence="4 5">
    <name type="scientific">Lodderomyces beijingensis</name>
    <dbReference type="NCBI Taxonomy" id="1775926"/>
    <lineage>
        <taxon>Eukaryota</taxon>
        <taxon>Fungi</taxon>
        <taxon>Dikarya</taxon>
        <taxon>Ascomycota</taxon>
        <taxon>Saccharomycotina</taxon>
        <taxon>Pichiomycetes</taxon>
        <taxon>Debaryomycetaceae</taxon>
        <taxon>Candida/Lodderomyces clade</taxon>
        <taxon>Lodderomyces</taxon>
    </lineage>
</organism>
<dbReference type="Pfam" id="PF01165">
    <property type="entry name" value="Ribosomal_S21"/>
    <property type="match status" value="1"/>
</dbReference>